<evidence type="ECO:0000256" key="3">
    <source>
        <dbReference type="ARBA" id="ARBA00022837"/>
    </source>
</evidence>
<reference evidence="7 8" key="1">
    <citation type="journal article" date="2013" name="ISME J.">
        <title>By their genes ye shall know them: genomic signatures of predatory bacteria.</title>
        <authorList>
            <person name="Pasternak Z."/>
            <person name="Pietrokovski S."/>
            <person name="Rotem O."/>
            <person name="Gophna U."/>
            <person name="Lurie-Weinberger M.N."/>
            <person name="Jurkevitch E."/>
        </authorList>
    </citation>
    <scope>NUCLEOTIDE SEQUENCE [LARGE SCALE GENOMIC DNA]</scope>
    <source>
        <strain evidence="7 8">JSS</strain>
    </source>
</reference>
<dbReference type="STRING" id="1184267.A11Q_1698"/>
<dbReference type="InterPro" id="IPR003644">
    <property type="entry name" value="Calx_beta"/>
</dbReference>
<feature type="domain" description="Calx-beta" evidence="6">
    <location>
        <begin position="167"/>
        <end position="243"/>
    </location>
</feature>
<feature type="chain" id="PRO_5004060452" description="Calx-beta domain-containing protein" evidence="5">
    <location>
        <begin position="22"/>
        <end position="552"/>
    </location>
</feature>
<dbReference type="SUPFAM" id="SSF141072">
    <property type="entry name" value="CalX-like"/>
    <property type="match status" value="2"/>
</dbReference>
<feature type="region of interest" description="Disordered" evidence="4">
    <location>
        <begin position="529"/>
        <end position="552"/>
    </location>
</feature>
<evidence type="ECO:0000256" key="5">
    <source>
        <dbReference type="SAM" id="SignalP"/>
    </source>
</evidence>
<dbReference type="Proteomes" id="UP000012040">
    <property type="component" value="Chromosome"/>
</dbReference>
<protein>
    <recommendedName>
        <fullName evidence="6">Calx-beta domain-containing protein</fullName>
    </recommendedName>
</protein>
<dbReference type="PATRIC" id="fig|1184267.3.peg.1719"/>
<feature type="signal peptide" evidence="5">
    <location>
        <begin position="1"/>
        <end position="21"/>
    </location>
</feature>
<dbReference type="GO" id="GO:0016020">
    <property type="term" value="C:membrane"/>
    <property type="evidence" value="ECO:0007669"/>
    <property type="project" value="InterPro"/>
</dbReference>
<keyword evidence="2" id="KW-0677">Repeat</keyword>
<feature type="domain" description="Calx-beta" evidence="6">
    <location>
        <begin position="438"/>
        <end position="527"/>
    </location>
</feature>
<keyword evidence="1 5" id="KW-0732">Signal</keyword>
<dbReference type="GO" id="GO:0007154">
    <property type="term" value="P:cell communication"/>
    <property type="evidence" value="ECO:0007669"/>
    <property type="project" value="InterPro"/>
</dbReference>
<evidence type="ECO:0000313" key="7">
    <source>
        <dbReference type="EMBL" id="AGH95914.1"/>
    </source>
</evidence>
<dbReference type="AlphaFoldDB" id="M4VRV1"/>
<evidence type="ECO:0000256" key="2">
    <source>
        <dbReference type="ARBA" id="ARBA00022737"/>
    </source>
</evidence>
<dbReference type="HOGENOM" id="CLU_493207_0_0_7"/>
<evidence type="ECO:0000313" key="8">
    <source>
        <dbReference type="Proteomes" id="UP000012040"/>
    </source>
</evidence>
<organism evidence="7 8">
    <name type="scientific">Pseudobdellovibrio exovorus JSS</name>
    <dbReference type="NCBI Taxonomy" id="1184267"/>
    <lineage>
        <taxon>Bacteria</taxon>
        <taxon>Pseudomonadati</taxon>
        <taxon>Bdellovibrionota</taxon>
        <taxon>Bdellovibrionia</taxon>
        <taxon>Bdellovibrionales</taxon>
        <taxon>Pseudobdellovibrionaceae</taxon>
        <taxon>Pseudobdellovibrio</taxon>
    </lineage>
</organism>
<keyword evidence="3" id="KW-0106">Calcium</keyword>
<dbReference type="InterPro" id="IPR038081">
    <property type="entry name" value="CalX-like_sf"/>
</dbReference>
<accession>M4VRV1</accession>
<evidence type="ECO:0000256" key="4">
    <source>
        <dbReference type="SAM" id="MobiDB-lite"/>
    </source>
</evidence>
<feature type="compositionally biased region" description="Pro residues" evidence="4">
    <location>
        <begin position="535"/>
        <end position="544"/>
    </location>
</feature>
<evidence type="ECO:0000256" key="1">
    <source>
        <dbReference type="ARBA" id="ARBA00022729"/>
    </source>
</evidence>
<dbReference type="KEGG" id="bex:A11Q_1698"/>
<gene>
    <name evidence="7" type="ORF">A11Q_1698</name>
</gene>
<dbReference type="RefSeq" id="WP_015470404.1">
    <property type="nucleotide sequence ID" value="NC_020813.1"/>
</dbReference>
<keyword evidence="8" id="KW-1185">Reference proteome</keyword>
<dbReference type="Pfam" id="PF03160">
    <property type="entry name" value="Calx-beta"/>
    <property type="match status" value="3"/>
</dbReference>
<dbReference type="EMBL" id="CP003537">
    <property type="protein sequence ID" value="AGH95914.1"/>
    <property type="molecule type" value="Genomic_DNA"/>
</dbReference>
<feature type="domain" description="Calx-beta" evidence="6">
    <location>
        <begin position="58"/>
        <end position="143"/>
    </location>
</feature>
<dbReference type="OrthoDB" id="9757947at2"/>
<proteinExistence type="predicted"/>
<dbReference type="eggNOG" id="COG2931">
    <property type="taxonomic scope" value="Bacteria"/>
</dbReference>
<evidence type="ECO:0000259" key="6">
    <source>
        <dbReference type="Pfam" id="PF03160"/>
    </source>
</evidence>
<name>M4VRV1_9BACT</name>
<dbReference type="Gene3D" id="2.60.40.2030">
    <property type="match status" value="2"/>
</dbReference>
<sequence length="552" mass="60046">MSLNLSLKFVVRLLMAFTAIAVVSSCSKVNYDGRPAGILGQGQQSPQNKLDGANAFVMTEGEKNKQFTLQLTNAFNADTNYSWTIVSKDQSINPNDRFETPHGTAVGTRGQKSLTVQISAVDIDSIQQGTQEFVIALTPVNNQREILNADLTLLDASVGNTPDNLPIVSFVEYNLESDIRGEVRLALQLSRSSTSPVVVDVKLRDGSAIRHRDYTGYKTLSPNNAVEQTLIFPPGTTRMDLPVVGIHSQALCHTEFYAKMNRITVQGATIVKDKATIVIPCRPAPVPPTPTPEPTPEPIPEPPAPVVVALVDGQRFIMSEGDTRNLTLHFVENFKQDMNFGWTIIPKEQGIVVGERFKTLSGRMFATANTNYASIIVSAVDIDNLRQGDQEFEIVLTPEERDAGTTLGNLKADLTLLDKVKQPSASYERDRISAAQGTIATAKVVLTESSTLPVVIEIETQDGSARADVDYAPVKQRVVVAPGLTSVEVPVRILPQTACKDASEFYLVVTQIENAEMASKRATISIAKDEALCKPPTPPPPAPRPASDRVRF</sequence>